<dbReference type="Pfam" id="PF07859">
    <property type="entry name" value="Abhydrolase_3"/>
    <property type="match status" value="1"/>
</dbReference>
<dbReference type="Proteomes" id="UP000198541">
    <property type="component" value="Unassembled WGS sequence"/>
</dbReference>
<evidence type="ECO:0000313" key="4">
    <source>
        <dbReference type="Proteomes" id="UP000198541"/>
    </source>
</evidence>
<proteinExistence type="predicted"/>
<dbReference type="EMBL" id="FNIM01000003">
    <property type="protein sequence ID" value="SDN42072.1"/>
    <property type="molecule type" value="Genomic_DNA"/>
</dbReference>
<evidence type="ECO:0000256" key="1">
    <source>
        <dbReference type="ARBA" id="ARBA00022801"/>
    </source>
</evidence>
<dbReference type="InterPro" id="IPR050300">
    <property type="entry name" value="GDXG_lipolytic_enzyme"/>
</dbReference>
<accession>A0A1H0B912</accession>
<keyword evidence="1" id="KW-0378">Hydrolase</keyword>
<dbReference type="SUPFAM" id="SSF53474">
    <property type="entry name" value="alpha/beta-Hydrolases"/>
    <property type="match status" value="1"/>
</dbReference>
<dbReference type="RefSeq" id="WP_092534315.1">
    <property type="nucleotide sequence ID" value="NZ_FNIM01000003.1"/>
</dbReference>
<evidence type="ECO:0000259" key="2">
    <source>
        <dbReference type="Pfam" id="PF07859"/>
    </source>
</evidence>
<keyword evidence="4" id="KW-1185">Reference proteome</keyword>
<dbReference type="PANTHER" id="PTHR48081">
    <property type="entry name" value="AB HYDROLASE SUPERFAMILY PROTEIN C4A8.06C"/>
    <property type="match status" value="1"/>
</dbReference>
<gene>
    <name evidence="3" type="ORF">SAMN05216355_103143</name>
</gene>
<protein>
    <submittedName>
        <fullName evidence="3">Acetyl esterase/lipase</fullName>
    </submittedName>
</protein>
<dbReference type="InterPro" id="IPR029058">
    <property type="entry name" value="AB_hydrolase_fold"/>
</dbReference>
<feature type="domain" description="Alpha/beta hydrolase fold-3" evidence="2">
    <location>
        <begin position="93"/>
        <end position="299"/>
    </location>
</feature>
<name>A0A1H0B912_9ACTO</name>
<dbReference type="InterPro" id="IPR013094">
    <property type="entry name" value="AB_hydrolase_3"/>
</dbReference>
<dbReference type="GO" id="GO:0016787">
    <property type="term" value="F:hydrolase activity"/>
    <property type="evidence" value="ECO:0007669"/>
    <property type="project" value="UniProtKB-KW"/>
</dbReference>
<evidence type="ECO:0000313" key="3">
    <source>
        <dbReference type="EMBL" id="SDN42072.1"/>
    </source>
</evidence>
<dbReference type="Gene3D" id="3.40.50.1820">
    <property type="entry name" value="alpha/beta hydrolase"/>
    <property type="match status" value="1"/>
</dbReference>
<organism evidence="3 4">
    <name type="scientific">Actinomyces ruminicola</name>
    <dbReference type="NCBI Taxonomy" id="332524"/>
    <lineage>
        <taxon>Bacteria</taxon>
        <taxon>Bacillati</taxon>
        <taxon>Actinomycetota</taxon>
        <taxon>Actinomycetes</taxon>
        <taxon>Actinomycetales</taxon>
        <taxon>Actinomycetaceae</taxon>
        <taxon>Actinomyces</taxon>
    </lineage>
</organism>
<dbReference type="AlphaFoldDB" id="A0A1H0B912"/>
<reference evidence="4" key="1">
    <citation type="submission" date="2016-10" db="EMBL/GenBank/DDBJ databases">
        <authorList>
            <person name="Varghese N."/>
            <person name="Submissions S."/>
        </authorList>
    </citation>
    <scope>NUCLEOTIDE SEQUENCE [LARGE SCALE GENOMIC DNA]</scope>
    <source>
        <strain evidence="4">DSM 27982</strain>
    </source>
</reference>
<sequence length="332" mass="35448">MGELRNRQVPLRPAYDAELAGALAVRGFVPMPFSAEALEAMRADISGFSKEIREGYEARGYLVEDLTVPAADGHPIGLVHTHAVGARDLRPCVFYIHGGGMMVGTPWDGVTDFEGWIDDFGASVFSVDYRLAPEFTAPTLVEDCYTALCYVVEHAQALGINPEAIVVAGMSAGGGLAAGTALLARERSGPPLAGQLLMAPMLDPDADGDSVRQEPLTGPWSAEENRRAWSLVLAGTEPGETRFNTPGRVDDLSGLPPALLEVGSAETFRSEVIDYAARIWQAGGSAELHVWDGGYHGFENHIHTAVGRAALESRSSWLGRIFGYGPQDKVVG</sequence>
<dbReference type="PANTHER" id="PTHR48081:SF8">
    <property type="entry name" value="ALPHA_BETA HYDROLASE FOLD-3 DOMAIN-CONTAINING PROTEIN-RELATED"/>
    <property type="match status" value="1"/>
</dbReference>